<keyword evidence="4 5" id="KW-0269">Exonuclease</keyword>
<evidence type="ECO:0000313" key="9">
    <source>
        <dbReference type="EMBL" id="KPL82043.1"/>
    </source>
</evidence>
<evidence type="ECO:0000256" key="5">
    <source>
        <dbReference type="HAMAP-Rule" id="MF_00378"/>
    </source>
</evidence>
<dbReference type="Pfam" id="PF02601">
    <property type="entry name" value="Exonuc_VII_L"/>
    <property type="match status" value="1"/>
</dbReference>
<dbReference type="InterPro" id="IPR020579">
    <property type="entry name" value="Exonuc_VII_lsu_C"/>
</dbReference>
<evidence type="ECO:0000256" key="2">
    <source>
        <dbReference type="ARBA" id="ARBA00022722"/>
    </source>
</evidence>
<dbReference type="Proteomes" id="UP000050544">
    <property type="component" value="Unassembled WGS sequence"/>
</dbReference>
<feature type="domain" description="OB-fold nucleic acid binding" evidence="8">
    <location>
        <begin position="14"/>
        <end position="108"/>
    </location>
</feature>
<keyword evidence="2 5" id="KW-0540">Nuclease</keyword>
<dbReference type="OrthoDB" id="9802795at2"/>
<evidence type="ECO:0000313" key="10">
    <source>
        <dbReference type="Proteomes" id="UP000050544"/>
    </source>
</evidence>
<gene>
    <name evidence="5" type="primary">xseA</name>
    <name evidence="9" type="ORF">SE15_13050</name>
</gene>
<keyword evidence="3 5" id="KW-0378">Hydrolase</keyword>
<dbReference type="InterPro" id="IPR003753">
    <property type="entry name" value="Exonuc_VII_L"/>
</dbReference>
<dbReference type="GO" id="GO:0009318">
    <property type="term" value="C:exodeoxyribonuclease VII complex"/>
    <property type="evidence" value="ECO:0007669"/>
    <property type="project" value="UniProtKB-UniRule"/>
</dbReference>
<dbReference type="STRING" id="869279.SE15_13050"/>
<protein>
    <recommendedName>
        <fullName evidence="5">Exodeoxyribonuclease 7 large subunit</fullName>
        <ecNumber evidence="5">3.1.11.6</ecNumber>
    </recommendedName>
    <alternativeName>
        <fullName evidence="5">Exodeoxyribonuclease VII large subunit</fullName>
        <shortName evidence="5">Exonuclease VII large subunit</shortName>
    </alternativeName>
</protein>
<evidence type="ECO:0000256" key="4">
    <source>
        <dbReference type="ARBA" id="ARBA00022839"/>
    </source>
</evidence>
<evidence type="ECO:0000259" key="7">
    <source>
        <dbReference type="Pfam" id="PF02601"/>
    </source>
</evidence>
<dbReference type="InterPro" id="IPR025824">
    <property type="entry name" value="OB-fold_nuc-bd_dom"/>
</dbReference>
<comment type="subcellular location">
    <subcellularLocation>
        <location evidence="5 6">Cytoplasm</location>
    </subcellularLocation>
</comment>
<dbReference type="GO" id="GO:0008855">
    <property type="term" value="F:exodeoxyribonuclease VII activity"/>
    <property type="evidence" value="ECO:0007669"/>
    <property type="project" value="UniProtKB-UniRule"/>
</dbReference>
<dbReference type="PANTHER" id="PTHR30008:SF0">
    <property type="entry name" value="EXODEOXYRIBONUCLEASE 7 LARGE SUBUNIT"/>
    <property type="match status" value="1"/>
</dbReference>
<keyword evidence="1 5" id="KW-0963">Cytoplasm</keyword>
<dbReference type="PANTHER" id="PTHR30008">
    <property type="entry name" value="EXODEOXYRIBONUCLEASE 7 LARGE SUBUNIT"/>
    <property type="match status" value="1"/>
</dbReference>
<dbReference type="HAMAP" id="MF_00378">
    <property type="entry name" value="Exonuc_7_L"/>
    <property type="match status" value="1"/>
</dbReference>
<dbReference type="RefSeq" id="WP_054522562.1">
    <property type="nucleotide sequence ID" value="NZ_LGKO01000006.1"/>
</dbReference>
<sequence length="420" mass="46442">MVLEQIPLFPAPALSVSALTRYLRTLLESDALLQDVWVQGEISNLSRPTSGHIYFTLKDEFAALRCVIWRTHAQRLRVALQNGLAIEAHGYISLYERDGQYQLYVDALRLAGEGVLFQEFLRLKARLEAEGLFEAARKRPIPAFPQRIGLVTSPTGAALQDMLNIIRRRYPLVEVVLAPVSVQGEEAAGEVVRAIADLNRREQPSVIIVARGGGTLEDLWAFNDERVVRAIAASQAPVITGIGHETDFTLADFAADLRAPTPSAAAMLATPDGDELRQQVRHLAHRLAGALAAQVQENARHLLHLRQRLERASPLRRVGEDRQRLDYLSTWAAHHMAGALRLRRLHLQGLQARLESLNPRAVLARGYAILQRPDGRTVQRVSQATAGEVLHAHLADGYLSTRVESVHPRPPTAPEGGNHA</sequence>
<comment type="catalytic activity">
    <reaction evidence="5 6">
        <text>Exonucleolytic cleavage in either 5'- to 3'- or 3'- to 5'-direction to yield nucleoside 5'-phosphates.</text>
        <dbReference type="EC" id="3.1.11.6"/>
    </reaction>
</comment>
<dbReference type="GO" id="GO:0005737">
    <property type="term" value="C:cytoplasm"/>
    <property type="evidence" value="ECO:0007669"/>
    <property type="project" value="UniProtKB-SubCell"/>
</dbReference>
<evidence type="ECO:0000259" key="8">
    <source>
        <dbReference type="Pfam" id="PF13742"/>
    </source>
</evidence>
<dbReference type="CDD" id="cd04489">
    <property type="entry name" value="ExoVII_LU_OBF"/>
    <property type="match status" value="1"/>
</dbReference>
<dbReference type="EMBL" id="LGKO01000006">
    <property type="protein sequence ID" value="KPL82043.1"/>
    <property type="molecule type" value="Genomic_DNA"/>
</dbReference>
<evidence type="ECO:0000256" key="6">
    <source>
        <dbReference type="RuleBase" id="RU004355"/>
    </source>
</evidence>
<accession>A0A0P6XSD0</accession>
<dbReference type="PATRIC" id="fig|869279.4.peg.2538"/>
<evidence type="ECO:0000256" key="3">
    <source>
        <dbReference type="ARBA" id="ARBA00022801"/>
    </source>
</evidence>
<proteinExistence type="inferred from homology"/>
<dbReference type="GO" id="GO:0003676">
    <property type="term" value="F:nucleic acid binding"/>
    <property type="evidence" value="ECO:0007669"/>
    <property type="project" value="InterPro"/>
</dbReference>
<name>A0A0P6XSD0_9CHLR</name>
<organism evidence="9 10">
    <name type="scientific">Thermanaerothrix daxensis</name>
    <dbReference type="NCBI Taxonomy" id="869279"/>
    <lineage>
        <taxon>Bacteria</taxon>
        <taxon>Bacillati</taxon>
        <taxon>Chloroflexota</taxon>
        <taxon>Anaerolineae</taxon>
        <taxon>Anaerolineales</taxon>
        <taxon>Anaerolineaceae</taxon>
        <taxon>Thermanaerothrix</taxon>
    </lineage>
</organism>
<feature type="domain" description="Exonuclease VII large subunit C-terminal" evidence="7">
    <location>
        <begin position="132"/>
        <end position="338"/>
    </location>
</feature>
<comment type="function">
    <text evidence="5">Bidirectionally degrades single-stranded DNA into large acid-insoluble oligonucleotides, which are then degraded further into small acid-soluble oligonucleotides.</text>
</comment>
<keyword evidence="10" id="KW-1185">Reference proteome</keyword>
<dbReference type="NCBIfam" id="TIGR00237">
    <property type="entry name" value="xseA"/>
    <property type="match status" value="1"/>
</dbReference>
<comment type="subunit">
    <text evidence="5">Heterooligomer composed of large and small subunits.</text>
</comment>
<dbReference type="EC" id="3.1.11.6" evidence="5"/>
<evidence type="ECO:0000256" key="1">
    <source>
        <dbReference type="ARBA" id="ARBA00022490"/>
    </source>
</evidence>
<reference evidence="9 10" key="1">
    <citation type="submission" date="2015-07" db="EMBL/GenBank/DDBJ databases">
        <title>Whole genome sequence of Thermanaerothrix daxensis DSM 23592.</title>
        <authorList>
            <person name="Hemp J."/>
            <person name="Ward L.M."/>
            <person name="Pace L.A."/>
            <person name="Fischer W.W."/>
        </authorList>
    </citation>
    <scope>NUCLEOTIDE SEQUENCE [LARGE SCALE GENOMIC DNA]</scope>
    <source>
        <strain evidence="9 10">GNS-1</strain>
    </source>
</reference>
<comment type="similarity">
    <text evidence="5 6">Belongs to the XseA family.</text>
</comment>
<comment type="caution">
    <text evidence="9">The sequence shown here is derived from an EMBL/GenBank/DDBJ whole genome shotgun (WGS) entry which is preliminary data.</text>
</comment>
<dbReference type="GO" id="GO:0006308">
    <property type="term" value="P:DNA catabolic process"/>
    <property type="evidence" value="ECO:0007669"/>
    <property type="project" value="UniProtKB-UniRule"/>
</dbReference>
<dbReference type="AlphaFoldDB" id="A0A0P6XSD0"/>
<dbReference type="Pfam" id="PF13742">
    <property type="entry name" value="tRNA_anti_2"/>
    <property type="match status" value="1"/>
</dbReference>